<evidence type="ECO:0008006" key="3">
    <source>
        <dbReference type="Google" id="ProtNLM"/>
    </source>
</evidence>
<proteinExistence type="predicted"/>
<dbReference type="InterPro" id="IPR011990">
    <property type="entry name" value="TPR-like_helical_dom_sf"/>
</dbReference>
<organism evidence="1 2">
    <name type="scientific">Komarekiella delphini-convector SJRDD-AB1</name>
    <dbReference type="NCBI Taxonomy" id="2593771"/>
    <lineage>
        <taxon>Bacteria</taxon>
        <taxon>Bacillati</taxon>
        <taxon>Cyanobacteriota</taxon>
        <taxon>Cyanophyceae</taxon>
        <taxon>Nostocales</taxon>
        <taxon>Nostocaceae</taxon>
        <taxon>Komarekiella</taxon>
        <taxon>Komarekiella delphini-convector</taxon>
    </lineage>
</organism>
<gene>
    <name evidence="1" type="ORF">FNW02_35860</name>
</gene>
<protein>
    <recommendedName>
        <fullName evidence="3">Tetratricopeptide repeat protein</fullName>
    </recommendedName>
</protein>
<evidence type="ECO:0000313" key="1">
    <source>
        <dbReference type="EMBL" id="MBD6620963.1"/>
    </source>
</evidence>
<evidence type="ECO:0000313" key="2">
    <source>
        <dbReference type="Proteomes" id="UP001165986"/>
    </source>
</evidence>
<dbReference type="Gene3D" id="1.25.40.10">
    <property type="entry name" value="Tetratricopeptide repeat domain"/>
    <property type="match status" value="1"/>
</dbReference>
<dbReference type="EMBL" id="VJXY01000096">
    <property type="protein sequence ID" value="MBD6620963.1"/>
    <property type="molecule type" value="Genomic_DNA"/>
</dbReference>
<accession>A0AA41BA24</accession>
<dbReference type="Proteomes" id="UP001165986">
    <property type="component" value="Unassembled WGS sequence"/>
</dbReference>
<keyword evidence="2" id="KW-1185">Reference proteome</keyword>
<sequence length="362" mass="40011">MMLTLQNSASAIGKKIFTVQIVALASISTLIVLNSSSVWGQPQSIALRQCKNVEGKVMSEGDRYLSPGSPLCPGDKIHPENGATVTVVCFLNRKILYIGQHNVSDAANKCARPQVTESEQYQCTNLKPQNCPTDFKGQGDDNTVPKPRLISPYISDGSILNTQPLISWRAVSDATSYTVKMEGNDVNWQIKVNKTVLPYPRNQPQLKFGSTYRITIFAYQGNSIMSYAPLVISVLPEKEQLEIASLVKQVNELKAPLNEAAVEVLDTIYMSKNLVNESIETLKATIAAGSQNPKIYRILADRYLEAGLTDEAFGEYTTAKKLAKSSKNPKELSKVQEGLKLWEFITNYQRARTGPSSNDERI</sequence>
<comment type="caution">
    <text evidence="1">The sequence shown here is derived from an EMBL/GenBank/DDBJ whole genome shotgun (WGS) entry which is preliminary data.</text>
</comment>
<name>A0AA41BA24_9NOST</name>
<dbReference type="AlphaFoldDB" id="A0AA41BA24"/>
<reference evidence="1" key="1">
    <citation type="submission" date="2019-07" db="EMBL/GenBank/DDBJ databases">
        <title>Toxilogical consequences of a new and cryptic species of cyanobacteria (Komarekiella delphini-convector) recovered from the epidermis of a bottlenose dolphin and 1500 ft. in the air.</title>
        <authorList>
            <person name="Brown A.O."/>
            <person name="Dvorak P."/>
            <person name="Villanueva C.D."/>
            <person name="Foss A.J."/>
            <person name="Garvey A.D."/>
            <person name="Gibson Q.A."/>
            <person name="Johansen J.R."/>
            <person name="Casamatta D.A."/>
        </authorList>
    </citation>
    <scope>NUCLEOTIDE SEQUENCE</scope>
    <source>
        <strain evidence="1">SJRDD-AB1</strain>
    </source>
</reference>